<dbReference type="InterPro" id="IPR029058">
    <property type="entry name" value="AB_hydrolase_fold"/>
</dbReference>
<dbReference type="PANTHER" id="PTHR43433">
    <property type="entry name" value="HYDROLASE, ALPHA/BETA FOLD FAMILY PROTEIN"/>
    <property type="match status" value="1"/>
</dbReference>
<dbReference type="InterPro" id="IPR050471">
    <property type="entry name" value="AB_hydrolase"/>
</dbReference>
<dbReference type="Proteomes" id="UP000032702">
    <property type="component" value="Unassembled WGS sequence"/>
</dbReference>
<dbReference type="Proteomes" id="UP000001351">
    <property type="component" value="Chromosome"/>
</dbReference>
<reference evidence="3 5" key="1">
    <citation type="submission" date="2006-04" db="EMBL/GenBank/DDBJ databases">
        <authorList>
            <person name="Nierman W.C."/>
        </authorList>
    </citation>
    <scope>NUCLEOTIDE SEQUENCE [LARGE SCALE GENOMIC DNA]</scope>
    <source>
        <strain evidence="3 5">DW4/3-1</strain>
    </source>
</reference>
<dbReference type="InterPro" id="IPR000073">
    <property type="entry name" value="AB_hydrolase_1"/>
</dbReference>
<dbReference type="SUPFAM" id="SSF53474">
    <property type="entry name" value="alpha/beta-Hydrolases"/>
    <property type="match status" value="1"/>
</dbReference>
<evidence type="ECO:0000259" key="1">
    <source>
        <dbReference type="Pfam" id="PF00561"/>
    </source>
</evidence>
<evidence type="ECO:0000313" key="4">
    <source>
        <dbReference type="Proteomes" id="UP000001351"/>
    </source>
</evidence>
<dbReference type="KEGG" id="sur:STAUR_7419"/>
<dbReference type="HOGENOM" id="CLU_020336_4_0_7"/>
<dbReference type="PRINTS" id="PR00111">
    <property type="entry name" value="ABHYDROLASE"/>
</dbReference>
<evidence type="ECO:0000313" key="5">
    <source>
        <dbReference type="Proteomes" id="UP000032702"/>
    </source>
</evidence>
<dbReference type="PATRIC" id="fig|378806.16.peg.9312"/>
<dbReference type="GO" id="GO:0016787">
    <property type="term" value="F:hydrolase activity"/>
    <property type="evidence" value="ECO:0007669"/>
    <property type="project" value="UniProtKB-KW"/>
</dbReference>
<evidence type="ECO:0000313" key="3">
    <source>
        <dbReference type="EMBL" id="EAU69845.1"/>
    </source>
</evidence>
<dbReference type="ESTHER" id="stiau-q09dy6">
    <property type="family name" value="6_AlphaBeta_hydrolase"/>
</dbReference>
<keyword evidence="3" id="KW-0378">Hydrolase</keyword>
<dbReference type="Pfam" id="PF00561">
    <property type="entry name" value="Abhydrolase_1"/>
    <property type="match status" value="1"/>
</dbReference>
<protein>
    <submittedName>
        <fullName evidence="2">Hydrolase, alpha/beta fold family</fullName>
    </submittedName>
    <submittedName>
        <fullName evidence="3">Hydrolase, alpha/beta hydrolase fold family</fullName>
    </submittedName>
</protein>
<organism evidence="3 5">
    <name type="scientific">Stigmatella aurantiaca (strain DW4/3-1)</name>
    <dbReference type="NCBI Taxonomy" id="378806"/>
    <lineage>
        <taxon>Bacteria</taxon>
        <taxon>Pseudomonadati</taxon>
        <taxon>Myxococcota</taxon>
        <taxon>Myxococcia</taxon>
        <taxon>Myxococcales</taxon>
        <taxon>Cystobacterineae</taxon>
        <taxon>Archangiaceae</taxon>
        <taxon>Stigmatella</taxon>
    </lineage>
</organism>
<evidence type="ECO:0000313" key="2">
    <source>
        <dbReference type="EMBL" id="ADO75175.1"/>
    </source>
</evidence>
<dbReference type="PANTHER" id="PTHR43433:SF5">
    <property type="entry name" value="AB HYDROLASE-1 DOMAIN-CONTAINING PROTEIN"/>
    <property type="match status" value="1"/>
</dbReference>
<dbReference type="OrthoDB" id="5385630at2"/>
<dbReference type="EMBL" id="AAMD01000002">
    <property type="protein sequence ID" value="EAU69845.1"/>
    <property type="molecule type" value="Genomic_DNA"/>
</dbReference>
<dbReference type="Gene3D" id="3.40.50.1820">
    <property type="entry name" value="alpha/beta hydrolase"/>
    <property type="match status" value="1"/>
</dbReference>
<dbReference type="EMBL" id="CP002271">
    <property type="protein sequence ID" value="ADO75175.1"/>
    <property type="molecule type" value="Genomic_DNA"/>
</dbReference>
<accession>Q09DY6</accession>
<dbReference type="STRING" id="378806.STAUR_7419"/>
<gene>
    <name evidence="2" type="ordered locus">STAUR_7419</name>
    <name evidence="3" type="ORF">STIAU_5539</name>
</gene>
<dbReference type="eggNOG" id="COG2021">
    <property type="taxonomic scope" value="Bacteria"/>
</dbReference>
<feature type="domain" description="AB hydrolase-1" evidence="1">
    <location>
        <begin position="33"/>
        <end position="266"/>
    </location>
</feature>
<keyword evidence="4" id="KW-1185">Reference proteome</keyword>
<name>Q09DY6_STIAD</name>
<dbReference type="AlphaFoldDB" id="Q09DY6"/>
<reference evidence="2 4" key="2">
    <citation type="journal article" date="2011" name="Mol. Biol. Evol.">
        <title>Comparative genomic analysis of fruiting body formation in Myxococcales.</title>
        <authorList>
            <person name="Huntley S."/>
            <person name="Hamann N."/>
            <person name="Wegener-Feldbrugge S."/>
            <person name="Treuner-Lange A."/>
            <person name="Kube M."/>
            <person name="Reinhardt R."/>
            <person name="Klages S."/>
            <person name="Muller R."/>
            <person name="Ronning C.M."/>
            <person name="Nierman W.C."/>
            <person name="Sogaard-Andersen L."/>
        </authorList>
    </citation>
    <scope>NUCLEOTIDE SEQUENCE [LARGE SCALE GENOMIC DNA]</scope>
    <source>
        <strain evidence="2 4">DW4/3-1</strain>
    </source>
</reference>
<proteinExistence type="predicted"/>
<sequence>MTTYTHVTAPTQFVEAHGIRYAYRRFGAELGVPLLFLQHFRGGMDHWDPAVTDGFGKDRPVILFDNAGVASSGGETPSTVAAMGAHVATFVEALGLTHLDVLGFSLGGMVAQEFALLRPQWVRRLILVGTAPRGGESLGQLSPEAVRAATSPVSTLEHFLTLFFEQSETSQAAGKAFWKRRHERTAGLEPATSVQTMNAQLAATSEWAEVKGSRYADLARIEQPVLVVNGRNDVMVPTVNSYLLQQHLPNAQLILYPDSGHAAHFQYPELFVTHASRFLNT</sequence>
<dbReference type="RefSeq" id="WP_002609467.1">
    <property type="nucleotide sequence ID" value="NC_014623.1"/>
</dbReference>